<proteinExistence type="predicted"/>
<sequence length="73" mass="7599">MLIAPPASPARRFVELPSGDTRPGLPVLTGALQLGVLLFADGGESHQSPAQLACLCRGQQGSFGGWCDEHQLA</sequence>
<dbReference type="Proteomes" id="UP000295444">
    <property type="component" value="Unassembled WGS sequence"/>
</dbReference>
<evidence type="ECO:0000313" key="2">
    <source>
        <dbReference type="Proteomes" id="UP000295444"/>
    </source>
</evidence>
<evidence type="ECO:0000313" key="1">
    <source>
        <dbReference type="EMBL" id="TDP96377.1"/>
    </source>
</evidence>
<dbReference type="AlphaFoldDB" id="A0A4R6SAE4"/>
<organism evidence="1 2">
    <name type="scientific">Labedaea rhizosphaerae</name>
    <dbReference type="NCBI Taxonomy" id="598644"/>
    <lineage>
        <taxon>Bacteria</taxon>
        <taxon>Bacillati</taxon>
        <taxon>Actinomycetota</taxon>
        <taxon>Actinomycetes</taxon>
        <taxon>Pseudonocardiales</taxon>
        <taxon>Pseudonocardiaceae</taxon>
        <taxon>Labedaea</taxon>
    </lineage>
</organism>
<name>A0A4R6SAE4_LABRH</name>
<gene>
    <name evidence="1" type="ORF">EV186_104362</name>
</gene>
<dbReference type="EMBL" id="SNXZ01000004">
    <property type="protein sequence ID" value="TDP96377.1"/>
    <property type="molecule type" value="Genomic_DNA"/>
</dbReference>
<reference evidence="1 2" key="1">
    <citation type="submission" date="2019-03" db="EMBL/GenBank/DDBJ databases">
        <title>Genomic Encyclopedia of Type Strains, Phase IV (KMG-IV): sequencing the most valuable type-strain genomes for metagenomic binning, comparative biology and taxonomic classification.</title>
        <authorList>
            <person name="Goeker M."/>
        </authorList>
    </citation>
    <scope>NUCLEOTIDE SEQUENCE [LARGE SCALE GENOMIC DNA]</scope>
    <source>
        <strain evidence="1 2">DSM 45361</strain>
    </source>
</reference>
<keyword evidence="2" id="KW-1185">Reference proteome</keyword>
<comment type="caution">
    <text evidence="1">The sequence shown here is derived from an EMBL/GenBank/DDBJ whole genome shotgun (WGS) entry which is preliminary data.</text>
</comment>
<protein>
    <submittedName>
        <fullName evidence="1">Uncharacterized protein</fullName>
    </submittedName>
</protein>
<accession>A0A4R6SAE4</accession>